<keyword evidence="5 7" id="KW-1133">Transmembrane helix</keyword>
<comment type="subcellular location">
    <subcellularLocation>
        <location evidence="2">Membrane</location>
        <topology evidence="2">Multi-pass membrane protein</topology>
    </subcellularLocation>
</comment>
<evidence type="ECO:0000256" key="4">
    <source>
        <dbReference type="ARBA" id="ARBA00022692"/>
    </source>
</evidence>
<protein>
    <submittedName>
        <fullName evidence="9">Site-2 protease family protein</fullName>
    </submittedName>
</protein>
<evidence type="ECO:0000256" key="3">
    <source>
        <dbReference type="ARBA" id="ARBA00007931"/>
    </source>
</evidence>
<dbReference type="InterPro" id="IPR008915">
    <property type="entry name" value="Peptidase_M50"/>
</dbReference>
<organism evidence="9 10">
    <name type="scientific">Rossellomorea oryzaecorticis</name>
    <dbReference type="NCBI Taxonomy" id="1396505"/>
    <lineage>
        <taxon>Bacteria</taxon>
        <taxon>Bacillati</taxon>
        <taxon>Bacillota</taxon>
        <taxon>Bacilli</taxon>
        <taxon>Bacillales</taxon>
        <taxon>Bacillaceae</taxon>
        <taxon>Rossellomorea</taxon>
    </lineage>
</organism>
<dbReference type="GO" id="GO:0006508">
    <property type="term" value="P:proteolysis"/>
    <property type="evidence" value="ECO:0007669"/>
    <property type="project" value="UniProtKB-KW"/>
</dbReference>
<reference evidence="9 10" key="1">
    <citation type="submission" date="2024-12" db="EMBL/GenBank/DDBJ databases">
        <authorList>
            <person name="Li X."/>
            <person name="Zhang D."/>
        </authorList>
    </citation>
    <scope>NUCLEOTIDE SEQUENCE [LARGE SCALE GENOMIC DNA]</scope>
    <source>
        <strain evidence="9 10">JCM19602</strain>
    </source>
</reference>
<keyword evidence="10" id="KW-1185">Reference proteome</keyword>
<evidence type="ECO:0000256" key="1">
    <source>
        <dbReference type="ARBA" id="ARBA00001947"/>
    </source>
</evidence>
<comment type="similarity">
    <text evidence="3">Belongs to the peptidase M50B family.</text>
</comment>
<evidence type="ECO:0000256" key="5">
    <source>
        <dbReference type="ARBA" id="ARBA00022989"/>
    </source>
</evidence>
<evidence type="ECO:0000313" key="10">
    <source>
        <dbReference type="Proteomes" id="UP001628668"/>
    </source>
</evidence>
<accession>A0ABW8VNG0</accession>
<name>A0ABW8VNG0_9BACI</name>
<keyword evidence="4 7" id="KW-0812">Transmembrane</keyword>
<evidence type="ECO:0000259" key="8">
    <source>
        <dbReference type="Pfam" id="PF02163"/>
    </source>
</evidence>
<gene>
    <name evidence="9" type="ORF">ACKA06_04215</name>
</gene>
<dbReference type="EMBL" id="JBJOSA010000002">
    <property type="protein sequence ID" value="MFL8935988.1"/>
    <property type="molecule type" value="Genomic_DNA"/>
</dbReference>
<sequence length="224" mass="26020">MSKKAGQLINNYSAFFLFLFKEVTLKGSKDKMLVTVFLQIIKKRVTITCQGKHGEKQIYYKGVFTLFTLHDIWTFFLAFFLTLPLVTIVHEAGHVLVARIFGAKIKFAIGTGKTLFNIGPLEVNRMYFMEGWCQYTELKYNTVWSHVLIYLSGSLFNLIVILLMNFLIYQGVFPVHIFFYQFVYFSVYFIFFSLFPYRNGEGKPSDGQAIYDVIKYGKAEDPID</sequence>
<comment type="caution">
    <text evidence="9">The sequence shown here is derived from an EMBL/GenBank/DDBJ whole genome shotgun (WGS) entry which is preliminary data.</text>
</comment>
<dbReference type="RefSeq" id="WP_411159036.1">
    <property type="nucleotide sequence ID" value="NZ_JBJOSA010000002.1"/>
</dbReference>
<dbReference type="GO" id="GO:0008233">
    <property type="term" value="F:peptidase activity"/>
    <property type="evidence" value="ECO:0007669"/>
    <property type="project" value="UniProtKB-KW"/>
</dbReference>
<dbReference type="Pfam" id="PF02163">
    <property type="entry name" value="Peptidase_M50"/>
    <property type="match status" value="1"/>
</dbReference>
<keyword evidence="9" id="KW-0645">Protease</keyword>
<evidence type="ECO:0000256" key="2">
    <source>
        <dbReference type="ARBA" id="ARBA00004141"/>
    </source>
</evidence>
<feature type="domain" description="Peptidase M50" evidence="8">
    <location>
        <begin position="78"/>
        <end position="171"/>
    </location>
</feature>
<dbReference type="Proteomes" id="UP001628668">
    <property type="component" value="Unassembled WGS sequence"/>
</dbReference>
<proteinExistence type="inferred from homology"/>
<evidence type="ECO:0000256" key="6">
    <source>
        <dbReference type="ARBA" id="ARBA00023136"/>
    </source>
</evidence>
<comment type="cofactor">
    <cofactor evidence="1">
        <name>Zn(2+)</name>
        <dbReference type="ChEBI" id="CHEBI:29105"/>
    </cofactor>
</comment>
<feature type="transmembrane region" description="Helical" evidence="7">
    <location>
        <begin position="72"/>
        <end position="97"/>
    </location>
</feature>
<feature type="transmembrane region" description="Helical" evidence="7">
    <location>
        <begin position="175"/>
        <end position="195"/>
    </location>
</feature>
<evidence type="ECO:0000256" key="7">
    <source>
        <dbReference type="SAM" id="Phobius"/>
    </source>
</evidence>
<evidence type="ECO:0000313" key="9">
    <source>
        <dbReference type="EMBL" id="MFL8935988.1"/>
    </source>
</evidence>
<keyword evidence="6 7" id="KW-0472">Membrane</keyword>
<feature type="transmembrane region" description="Helical" evidence="7">
    <location>
        <begin position="147"/>
        <end position="169"/>
    </location>
</feature>
<keyword evidence="9" id="KW-0378">Hydrolase</keyword>